<feature type="transmembrane region" description="Helical" evidence="9">
    <location>
        <begin position="105"/>
        <end position="126"/>
    </location>
</feature>
<protein>
    <submittedName>
        <fullName evidence="10">Permease</fullName>
    </submittedName>
</protein>
<keyword evidence="7 9" id="KW-0472">Membrane</keyword>
<evidence type="ECO:0000313" key="11">
    <source>
        <dbReference type="Proteomes" id="UP000641514"/>
    </source>
</evidence>
<feature type="transmembrane region" description="Helical" evidence="9">
    <location>
        <begin position="276"/>
        <end position="300"/>
    </location>
</feature>
<evidence type="ECO:0000256" key="8">
    <source>
        <dbReference type="SAM" id="MobiDB-lite"/>
    </source>
</evidence>
<feature type="transmembrane region" description="Helical" evidence="9">
    <location>
        <begin position="47"/>
        <end position="66"/>
    </location>
</feature>
<feature type="compositionally biased region" description="Acidic residues" evidence="8">
    <location>
        <begin position="393"/>
        <end position="409"/>
    </location>
</feature>
<keyword evidence="5 9" id="KW-0812">Transmembrane</keyword>
<proteinExistence type="inferred from homology"/>
<evidence type="ECO:0000256" key="3">
    <source>
        <dbReference type="ARBA" id="ARBA00022448"/>
    </source>
</evidence>
<feature type="transmembrane region" description="Helical" evidence="9">
    <location>
        <begin position="185"/>
        <end position="210"/>
    </location>
</feature>
<evidence type="ECO:0000256" key="6">
    <source>
        <dbReference type="ARBA" id="ARBA00022989"/>
    </source>
</evidence>
<evidence type="ECO:0000256" key="4">
    <source>
        <dbReference type="ARBA" id="ARBA00022475"/>
    </source>
</evidence>
<gene>
    <name evidence="10" type="ORF">GCM10011410_22280</name>
</gene>
<sequence>MTDKYRGNIAGSPGAVLETDSPHTPASTHQRDSSQDRGALIGSGGNWLATWSLRIILVAAAAWVLGWIVGEFWVVLLPIALALIVSTVLWPLARLLQRIYFPPAIAALVTMIAAFGAFVGVIALIVPSVVSQAPDLANQTTQGIRQIQEWLQGPPLNIREEQFTEAVNSVIATIQDSSSVIATGVFSGVTAATSAMITLILTLVLAFFFIKDGPAFLPWLNRATGSPGARHLEEVLRRQWKTLSGFIRTQAIVSFVDALFIGIGLIILGVPLAGPLIIITFVAGFVPIVGAFVAGALAVLVALVANGLTTALILLGIIILVQQLESNILQPVLQSRSMNLHPVIVLLSVTAGSTLFGIIGAFLAVPTAALFAVLLRYIDEVLTRKSGEGFAADAEDDSGGDDDPDDVELESGAAAANSGS</sequence>
<keyword evidence="3" id="KW-0813">Transport</keyword>
<evidence type="ECO:0000256" key="1">
    <source>
        <dbReference type="ARBA" id="ARBA00004651"/>
    </source>
</evidence>
<feature type="region of interest" description="Disordered" evidence="8">
    <location>
        <begin position="1"/>
        <end position="37"/>
    </location>
</feature>
<feature type="region of interest" description="Disordered" evidence="8">
    <location>
        <begin position="390"/>
        <end position="420"/>
    </location>
</feature>
<dbReference type="PANTHER" id="PTHR21716">
    <property type="entry name" value="TRANSMEMBRANE PROTEIN"/>
    <property type="match status" value="1"/>
</dbReference>
<feature type="transmembrane region" description="Helical" evidence="9">
    <location>
        <begin position="246"/>
        <end position="270"/>
    </location>
</feature>
<organism evidence="10 11">
    <name type="scientific">Hoyosella rhizosphaerae</name>
    <dbReference type="NCBI Taxonomy" id="1755582"/>
    <lineage>
        <taxon>Bacteria</taxon>
        <taxon>Bacillati</taxon>
        <taxon>Actinomycetota</taxon>
        <taxon>Actinomycetes</taxon>
        <taxon>Mycobacteriales</taxon>
        <taxon>Hoyosellaceae</taxon>
        <taxon>Hoyosella</taxon>
    </lineage>
</organism>
<dbReference type="Pfam" id="PF01594">
    <property type="entry name" value="AI-2E_transport"/>
    <property type="match status" value="1"/>
</dbReference>
<evidence type="ECO:0000256" key="9">
    <source>
        <dbReference type="SAM" id="Phobius"/>
    </source>
</evidence>
<comment type="subcellular location">
    <subcellularLocation>
        <location evidence="1">Cell membrane</location>
        <topology evidence="1">Multi-pass membrane protein</topology>
    </subcellularLocation>
</comment>
<dbReference type="EMBL" id="BMJH01000002">
    <property type="protein sequence ID" value="GGC68998.1"/>
    <property type="molecule type" value="Genomic_DNA"/>
</dbReference>
<dbReference type="GO" id="GO:0005886">
    <property type="term" value="C:plasma membrane"/>
    <property type="evidence" value="ECO:0007669"/>
    <property type="project" value="UniProtKB-SubCell"/>
</dbReference>
<feature type="transmembrane region" description="Helical" evidence="9">
    <location>
        <begin position="72"/>
        <end position="93"/>
    </location>
</feature>
<evidence type="ECO:0000313" key="10">
    <source>
        <dbReference type="EMBL" id="GGC68998.1"/>
    </source>
</evidence>
<comment type="similarity">
    <text evidence="2">Belongs to the autoinducer-2 exporter (AI-2E) (TC 2.A.86) family.</text>
</comment>
<dbReference type="AlphaFoldDB" id="A0A916XF87"/>
<reference evidence="10" key="1">
    <citation type="journal article" date="2014" name="Int. J. Syst. Evol. Microbiol.">
        <title>Complete genome sequence of Corynebacterium casei LMG S-19264T (=DSM 44701T), isolated from a smear-ripened cheese.</title>
        <authorList>
            <consortium name="US DOE Joint Genome Institute (JGI-PGF)"/>
            <person name="Walter F."/>
            <person name="Albersmeier A."/>
            <person name="Kalinowski J."/>
            <person name="Ruckert C."/>
        </authorList>
    </citation>
    <scope>NUCLEOTIDE SEQUENCE</scope>
    <source>
        <strain evidence="10">CGMCC 1.15478</strain>
    </source>
</reference>
<keyword evidence="6 9" id="KW-1133">Transmembrane helix</keyword>
<reference evidence="10" key="2">
    <citation type="submission" date="2020-09" db="EMBL/GenBank/DDBJ databases">
        <authorList>
            <person name="Sun Q."/>
            <person name="Zhou Y."/>
        </authorList>
    </citation>
    <scope>NUCLEOTIDE SEQUENCE</scope>
    <source>
        <strain evidence="10">CGMCC 1.15478</strain>
    </source>
</reference>
<feature type="transmembrane region" description="Helical" evidence="9">
    <location>
        <begin position="307"/>
        <end position="324"/>
    </location>
</feature>
<dbReference type="GO" id="GO:0055085">
    <property type="term" value="P:transmembrane transport"/>
    <property type="evidence" value="ECO:0007669"/>
    <property type="project" value="TreeGrafter"/>
</dbReference>
<name>A0A916XF87_9ACTN</name>
<accession>A0A916XF87</accession>
<evidence type="ECO:0000256" key="5">
    <source>
        <dbReference type="ARBA" id="ARBA00022692"/>
    </source>
</evidence>
<comment type="caution">
    <text evidence="10">The sequence shown here is derived from an EMBL/GenBank/DDBJ whole genome shotgun (WGS) entry which is preliminary data.</text>
</comment>
<dbReference type="PANTHER" id="PTHR21716:SF53">
    <property type="entry name" value="PERMEASE PERM-RELATED"/>
    <property type="match status" value="1"/>
</dbReference>
<dbReference type="RefSeq" id="WP_372433579.1">
    <property type="nucleotide sequence ID" value="NZ_BMJH01000002.1"/>
</dbReference>
<evidence type="ECO:0000256" key="7">
    <source>
        <dbReference type="ARBA" id="ARBA00023136"/>
    </source>
</evidence>
<keyword evidence="11" id="KW-1185">Reference proteome</keyword>
<evidence type="ECO:0000256" key="2">
    <source>
        <dbReference type="ARBA" id="ARBA00009773"/>
    </source>
</evidence>
<keyword evidence="4" id="KW-1003">Cell membrane</keyword>
<dbReference type="InterPro" id="IPR002549">
    <property type="entry name" value="AI-2E-like"/>
</dbReference>
<dbReference type="Proteomes" id="UP000641514">
    <property type="component" value="Unassembled WGS sequence"/>
</dbReference>
<feature type="transmembrane region" description="Helical" evidence="9">
    <location>
        <begin position="344"/>
        <end position="375"/>
    </location>
</feature>